<evidence type="ECO:0000313" key="2">
    <source>
        <dbReference type="Proteomes" id="UP000613768"/>
    </source>
</evidence>
<evidence type="ECO:0008006" key="3">
    <source>
        <dbReference type="Google" id="ProtNLM"/>
    </source>
</evidence>
<name>A0AAW3ZPK7_9GAMM</name>
<reference evidence="1 2" key="1">
    <citation type="submission" date="2020-09" db="EMBL/GenBank/DDBJ databases">
        <title>Pseudoxanthomonas sp. CAU 1598 isolated from sand of Yaerae Beach.</title>
        <authorList>
            <person name="Kim W."/>
        </authorList>
    </citation>
    <scope>NUCLEOTIDE SEQUENCE [LARGE SCALE GENOMIC DNA]</scope>
    <source>
        <strain evidence="1 2">CAU 1598</strain>
    </source>
</reference>
<dbReference type="AlphaFoldDB" id="A0AAW3ZPK7"/>
<accession>A0AAW3ZPK7</accession>
<protein>
    <recommendedName>
        <fullName evidence="3">Peptidase M11 gametolysin domain-containing protein</fullName>
    </recommendedName>
</protein>
<proteinExistence type="predicted"/>
<dbReference type="SUPFAM" id="SSF55486">
    <property type="entry name" value="Metalloproteases ('zincins'), catalytic domain"/>
    <property type="match status" value="1"/>
</dbReference>
<dbReference type="InterPro" id="IPR024079">
    <property type="entry name" value="MetalloPept_cat_dom_sf"/>
</dbReference>
<sequence>MLRQYDSSQVLTDEPFHELANNRRSLTWAEPSLGVPSTSFIPYSVVRVLVLHTPAALADVGSQAQLNALVAESIDQTNQSISNSGIVSYRLENVASGANLSTQIAYNEQNSNVCSPEVSVELCRYAGHRNWLRRSVFAQNLRDATNADLVVMFVADVEAAAGVAYIQHPNCAEEDYIGENTPGCDVGAAFNDFGYSVVSTLFATSFQVFAHENGHQLGMEHNRPFGSTVASYNWSFGRVVGGVAQSLMGVDVVMPRSLQYSNPNVNFLGTSLPSGTALEWNARTGAALAGFVGEFRDPQYQDLVFGAGFESLPLE</sequence>
<dbReference type="Proteomes" id="UP000613768">
    <property type="component" value="Unassembled WGS sequence"/>
</dbReference>
<gene>
    <name evidence="1" type="ORF">IFO71_10780</name>
</gene>
<evidence type="ECO:0000313" key="1">
    <source>
        <dbReference type="EMBL" id="MBD8526221.1"/>
    </source>
</evidence>
<keyword evidence="2" id="KW-1185">Reference proteome</keyword>
<organism evidence="1 2">
    <name type="scientific">Pseudomarimonas arenosa</name>
    <dbReference type="NCBI Taxonomy" id="2774145"/>
    <lineage>
        <taxon>Bacteria</taxon>
        <taxon>Pseudomonadati</taxon>
        <taxon>Pseudomonadota</taxon>
        <taxon>Gammaproteobacteria</taxon>
        <taxon>Lysobacterales</taxon>
        <taxon>Lysobacteraceae</taxon>
        <taxon>Pseudomarimonas</taxon>
    </lineage>
</organism>
<dbReference type="EMBL" id="JACYTR010000019">
    <property type="protein sequence ID" value="MBD8526221.1"/>
    <property type="molecule type" value="Genomic_DNA"/>
</dbReference>
<dbReference type="Pfam" id="PF13688">
    <property type="entry name" value="Reprolysin_5"/>
    <property type="match status" value="1"/>
</dbReference>
<dbReference type="Gene3D" id="3.40.390.10">
    <property type="entry name" value="Collagenase (Catalytic Domain)"/>
    <property type="match status" value="1"/>
</dbReference>
<dbReference type="RefSeq" id="WP_192029644.1">
    <property type="nucleotide sequence ID" value="NZ_JACYTR010000019.1"/>
</dbReference>
<comment type="caution">
    <text evidence="1">The sequence shown here is derived from an EMBL/GenBank/DDBJ whole genome shotgun (WGS) entry which is preliminary data.</text>
</comment>
<dbReference type="GO" id="GO:0008237">
    <property type="term" value="F:metallopeptidase activity"/>
    <property type="evidence" value="ECO:0007669"/>
    <property type="project" value="InterPro"/>
</dbReference>